<feature type="transmembrane region" description="Helical" evidence="1">
    <location>
        <begin position="45"/>
        <end position="67"/>
    </location>
</feature>
<evidence type="ECO:0008006" key="4">
    <source>
        <dbReference type="Google" id="ProtNLM"/>
    </source>
</evidence>
<dbReference type="EMBL" id="BMIU01000035">
    <property type="protein sequence ID" value="GGF50451.1"/>
    <property type="molecule type" value="Genomic_DNA"/>
</dbReference>
<evidence type="ECO:0000313" key="3">
    <source>
        <dbReference type="Proteomes" id="UP000647339"/>
    </source>
</evidence>
<sequence>MYKLTKFILTDLLQNWIIHLFALFFLFVIMGIFSLEGQEDKALVSVLSLVLLVVPMLVMIFSTIYYYNMSDFVSLMLAQPVQRGQVLGSLLIGLGLVFSLVVAIGLGYALWWLHWSSAAWSLLLVALALVWVFVSMAIFAGVVAKDKARGMGLSLLIWAYFILVFDGVVLLLMYNFSDYPIEKVVLMITFLNPVDLGRVLVLMRTEAAALMGYSGAVFKHFFESTWSTIVALMALLVWVILPLLLSLRLFRHKNL</sequence>
<feature type="transmembrane region" description="Helical" evidence="1">
    <location>
        <begin position="87"/>
        <end position="113"/>
    </location>
</feature>
<keyword evidence="1" id="KW-1133">Transmembrane helix</keyword>
<protein>
    <recommendedName>
        <fullName evidence="4">Cu-processing system permease protein</fullName>
    </recommendedName>
</protein>
<accession>A0ABQ1VBJ3</accession>
<organism evidence="2 3">
    <name type="scientific">Echinicola rosea</name>
    <dbReference type="NCBI Taxonomy" id="1807691"/>
    <lineage>
        <taxon>Bacteria</taxon>
        <taxon>Pseudomonadati</taxon>
        <taxon>Bacteroidota</taxon>
        <taxon>Cytophagia</taxon>
        <taxon>Cytophagales</taxon>
        <taxon>Cyclobacteriaceae</taxon>
        <taxon>Echinicola</taxon>
    </lineage>
</organism>
<feature type="transmembrane region" description="Helical" evidence="1">
    <location>
        <begin position="119"/>
        <end position="143"/>
    </location>
</feature>
<proteinExistence type="predicted"/>
<keyword evidence="3" id="KW-1185">Reference proteome</keyword>
<reference evidence="3" key="1">
    <citation type="journal article" date="2019" name="Int. J. Syst. Evol. Microbiol.">
        <title>The Global Catalogue of Microorganisms (GCM) 10K type strain sequencing project: providing services to taxonomists for standard genome sequencing and annotation.</title>
        <authorList>
            <consortium name="The Broad Institute Genomics Platform"/>
            <consortium name="The Broad Institute Genome Sequencing Center for Infectious Disease"/>
            <person name="Wu L."/>
            <person name="Ma J."/>
        </authorList>
    </citation>
    <scope>NUCLEOTIDE SEQUENCE [LARGE SCALE GENOMIC DNA]</scope>
    <source>
        <strain evidence="3">CGMCC 1.15407</strain>
    </source>
</reference>
<comment type="caution">
    <text evidence="2">The sequence shown here is derived from an EMBL/GenBank/DDBJ whole genome shotgun (WGS) entry which is preliminary data.</text>
</comment>
<feature type="transmembrane region" description="Helical" evidence="1">
    <location>
        <begin position="155"/>
        <end position="176"/>
    </location>
</feature>
<name>A0ABQ1VBJ3_9BACT</name>
<dbReference type="Proteomes" id="UP000647339">
    <property type="component" value="Unassembled WGS sequence"/>
</dbReference>
<gene>
    <name evidence="2" type="ORF">GCM10011339_43780</name>
</gene>
<evidence type="ECO:0000313" key="2">
    <source>
        <dbReference type="EMBL" id="GGF50451.1"/>
    </source>
</evidence>
<keyword evidence="1" id="KW-0472">Membrane</keyword>
<feature type="transmembrane region" description="Helical" evidence="1">
    <location>
        <begin position="12"/>
        <end position="33"/>
    </location>
</feature>
<keyword evidence="1" id="KW-0812">Transmembrane</keyword>
<dbReference type="Pfam" id="PF12679">
    <property type="entry name" value="ABC2_membrane_2"/>
    <property type="match status" value="1"/>
</dbReference>
<feature type="transmembrane region" description="Helical" evidence="1">
    <location>
        <begin position="229"/>
        <end position="250"/>
    </location>
</feature>
<evidence type="ECO:0000256" key="1">
    <source>
        <dbReference type="SAM" id="Phobius"/>
    </source>
</evidence>